<name>A1VQG7_POLNA</name>
<feature type="transmembrane region" description="Helical" evidence="9">
    <location>
        <begin position="483"/>
        <end position="503"/>
    </location>
</feature>
<keyword evidence="6 9" id="KW-1133">Transmembrane helix</keyword>
<dbReference type="KEGG" id="pna:Pnap_2592"/>
<evidence type="ECO:0000256" key="5">
    <source>
        <dbReference type="ARBA" id="ARBA00022692"/>
    </source>
</evidence>
<comment type="subcellular location">
    <subcellularLocation>
        <location evidence="1">Cell inner membrane</location>
        <topology evidence="1">Multi-pass membrane protein</topology>
    </subcellularLocation>
</comment>
<dbReference type="PRINTS" id="PR00702">
    <property type="entry name" value="ACRIFLAVINRP"/>
</dbReference>
<evidence type="ECO:0000256" key="2">
    <source>
        <dbReference type="ARBA" id="ARBA00022448"/>
    </source>
</evidence>
<feature type="transmembrane region" description="Helical" evidence="9">
    <location>
        <begin position="515"/>
        <end position="538"/>
    </location>
</feature>
<protein>
    <submittedName>
        <fullName evidence="10">Acriflavin resistance protein</fullName>
    </submittedName>
</protein>
<evidence type="ECO:0000256" key="9">
    <source>
        <dbReference type="SAM" id="Phobius"/>
    </source>
</evidence>
<evidence type="ECO:0000256" key="8">
    <source>
        <dbReference type="SAM" id="MobiDB-lite"/>
    </source>
</evidence>
<dbReference type="PANTHER" id="PTHR32063">
    <property type="match status" value="1"/>
</dbReference>
<feature type="transmembrane region" description="Helical" evidence="9">
    <location>
        <begin position="973"/>
        <end position="999"/>
    </location>
</feature>
<dbReference type="Gene3D" id="3.30.2090.10">
    <property type="entry name" value="Multidrug efflux transporter AcrB TolC docking domain, DN and DC subdomains"/>
    <property type="match status" value="2"/>
</dbReference>
<keyword evidence="2" id="KW-0813">Transport</keyword>
<dbReference type="GO" id="GO:0042910">
    <property type="term" value="F:xenobiotic transmembrane transporter activity"/>
    <property type="evidence" value="ECO:0007669"/>
    <property type="project" value="TreeGrafter"/>
</dbReference>
<dbReference type="Gene3D" id="1.20.1640.10">
    <property type="entry name" value="Multidrug efflux transporter AcrB transmembrane domain"/>
    <property type="match status" value="2"/>
</dbReference>
<feature type="region of interest" description="Disordered" evidence="8">
    <location>
        <begin position="1"/>
        <end position="33"/>
    </location>
</feature>
<gene>
    <name evidence="10" type="ordered locus">Pnap_2592</name>
</gene>
<dbReference type="AlphaFoldDB" id="A1VQG7"/>
<dbReference type="STRING" id="365044.Pnap_2592"/>
<dbReference type="SUPFAM" id="SSF82693">
    <property type="entry name" value="Multidrug efflux transporter AcrB pore domain, PN1, PN2, PC1 and PC2 subdomains"/>
    <property type="match status" value="4"/>
</dbReference>
<evidence type="ECO:0000256" key="4">
    <source>
        <dbReference type="ARBA" id="ARBA00022519"/>
    </source>
</evidence>
<feature type="transmembrane region" description="Helical" evidence="9">
    <location>
        <begin position="439"/>
        <end position="462"/>
    </location>
</feature>
<dbReference type="Gene3D" id="3.30.70.1440">
    <property type="entry name" value="Multidrug efflux transporter AcrB pore domain"/>
    <property type="match status" value="1"/>
</dbReference>
<feature type="transmembrane region" description="Helical" evidence="9">
    <location>
        <begin position="606"/>
        <end position="626"/>
    </location>
</feature>
<feature type="transmembrane region" description="Helical" evidence="9">
    <location>
        <begin position="40"/>
        <end position="60"/>
    </location>
</feature>
<feature type="transmembrane region" description="Helical" evidence="9">
    <location>
        <begin position="1066"/>
        <end position="1090"/>
    </location>
</feature>
<organism evidence="10 11">
    <name type="scientific">Polaromonas naphthalenivorans (strain CJ2)</name>
    <dbReference type="NCBI Taxonomy" id="365044"/>
    <lineage>
        <taxon>Bacteria</taxon>
        <taxon>Pseudomonadati</taxon>
        <taxon>Pseudomonadota</taxon>
        <taxon>Betaproteobacteria</taxon>
        <taxon>Burkholderiales</taxon>
        <taxon>Comamonadaceae</taxon>
        <taxon>Polaromonas</taxon>
    </lineage>
</organism>
<evidence type="ECO:0000313" key="11">
    <source>
        <dbReference type="Proteomes" id="UP000000644"/>
    </source>
</evidence>
<keyword evidence="7 9" id="KW-0472">Membrane</keyword>
<reference evidence="11" key="1">
    <citation type="journal article" date="2009" name="Environ. Microbiol.">
        <title>The genome of Polaromonas naphthalenivorans strain CJ2, isolated from coal tar-contaminated sediment, reveals physiological and metabolic versatility and evolution through extensive horizontal gene transfer.</title>
        <authorList>
            <person name="Yagi J.M."/>
            <person name="Sims D."/>
            <person name="Brettin T."/>
            <person name="Bruce D."/>
            <person name="Madsen E.L."/>
        </authorList>
    </citation>
    <scope>NUCLEOTIDE SEQUENCE [LARGE SCALE GENOMIC DNA]</scope>
    <source>
        <strain evidence="11">CJ2</strain>
    </source>
</reference>
<keyword evidence="5 9" id="KW-0812">Transmembrane</keyword>
<feature type="transmembrane region" description="Helical" evidence="9">
    <location>
        <begin position="412"/>
        <end position="433"/>
    </location>
</feature>
<dbReference type="SUPFAM" id="SSF82866">
    <property type="entry name" value="Multidrug efflux transporter AcrB transmembrane domain"/>
    <property type="match status" value="2"/>
</dbReference>
<dbReference type="GO" id="GO:0005886">
    <property type="term" value="C:plasma membrane"/>
    <property type="evidence" value="ECO:0007669"/>
    <property type="project" value="UniProtKB-SubCell"/>
</dbReference>
<feature type="transmembrane region" description="Helical" evidence="9">
    <location>
        <begin position="935"/>
        <end position="953"/>
    </location>
</feature>
<dbReference type="HOGENOM" id="CLU_002755_1_2_4"/>
<dbReference type="Gene3D" id="3.30.70.1430">
    <property type="entry name" value="Multidrug efflux transporter AcrB pore domain"/>
    <property type="match status" value="2"/>
</dbReference>
<feature type="transmembrane region" description="Helical" evidence="9">
    <location>
        <begin position="383"/>
        <end position="405"/>
    </location>
</feature>
<keyword evidence="4" id="KW-0997">Cell inner membrane</keyword>
<feature type="compositionally biased region" description="Low complexity" evidence="8">
    <location>
        <begin position="1"/>
        <end position="17"/>
    </location>
</feature>
<evidence type="ECO:0000256" key="6">
    <source>
        <dbReference type="ARBA" id="ARBA00022989"/>
    </source>
</evidence>
<accession>A1VQG7</accession>
<dbReference type="SUPFAM" id="SSF82714">
    <property type="entry name" value="Multidrug efflux transporter AcrB TolC docking domain, DN and DC subdomains"/>
    <property type="match status" value="2"/>
</dbReference>
<keyword evidence="3" id="KW-1003">Cell membrane</keyword>
<evidence type="ECO:0000313" key="10">
    <source>
        <dbReference type="EMBL" id="ABM37895.1"/>
    </source>
</evidence>
<dbReference type="Gene3D" id="3.30.70.1320">
    <property type="entry name" value="Multidrug efflux transporter AcrB pore domain like"/>
    <property type="match status" value="1"/>
</dbReference>
<feature type="transmembrane region" description="Helical" evidence="9">
    <location>
        <begin position="1036"/>
        <end position="1054"/>
    </location>
</feature>
<dbReference type="eggNOG" id="COG0841">
    <property type="taxonomic scope" value="Bacteria"/>
</dbReference>
<sequence length="1108" mass="116529">MSPHDPSSTPGASSGAPEAFDGREEPSTASPSRPFIMRPVATALLMLAIVLAGLVGFRLLPLSALPQVDYPTIQVQTLYPGASPEVMAQTVTAPLERQFGQMAGLSRMSSTSTAGVSIVTLQFGLGLALDVAEQQVQAAINAGGSLLPADLPAPPVYAKVNPADAPVLTLAITSSTLALTEVQNIVNTRLALKISQVNGVGLVALSGGQRPAVRIQADTRALASYGLGLDALRTAISAANANGAKGSIDGPTRSYSINSNDQLLAASDYQNLIIAWRNGAAVRVSNVARVVEGAENTQLGAWASIACAPGASASPDEPGDCLGTPGRRLVPAIILNVQRQPGANVIATVDAIKARLPELQAGLPTSMRVDVLSDRTTGIRASVLHVEIELLLAVLMVVLVIFAFLHNLRATVIASLSVPISLIGTCGAMYLLGYSLNNLSLMALTIATGFVVDDAIVMIENISRYIEEGESPMFAALKGAKQIGFTIISLTVSLIAVLIPLLFMGDVVGRLFREFAITLAITILISAVVSLTLVPMMSAKLLKARPQRGTSPPVQAPVAELALPGRRRDGPLGGQRTTRSGERGGFLDNVIVRYDQSLTWVLRHQGATLVVALATLLLTVLLYVLIPKGLFPTQDTGQLQAQVETAQSVSYARMAELQQAAAREILQDPDVDALSSFIGVDAANNTMLHTGRMLINLKKERTGSQQQTMDRLRERASRVAGVTLYLQPTQDLTIDAETGPTQFRVSMEGASNGVVVEWANKLAERMALSASLRNVVSDAGAQGTAAFINVDRDTASRLGIAASVVDDALYSAFGQRIVSTIFTETNQYRVILEALPDALATPASLGNLPLKTGAGTTTPLSSIASITEQPAPLQITHVAQYPATTLGFDTAPGVSLGKAVDEVKQAAKDIAMPASVTLTFLGAAGAYQSSLSNQLWLILAAVVCVYIVLGVLYESYVHPMTILSTLPSAGVGALLALMLSGSDLGVIGIIGIILLIGIVKKNAIMMIDFAIDAERHQGKSPQEAIHQAALLRFRPILMTTLAALFAAVPLMLGFGEGAELRRPLGLAIFGGLIVSQVLTLFTTPVIYLAFDRLGRRVGRKERVDASVV</sequence>
<dbReference type="InterPro" id="IPR027463">
    <property type="entry name" value="AcrB_DN_DC_subdom"/>
</dbReference>
<keyword evidence="11" id="KW-1185">Reference proteome</keyword>
<evidence type="ECO:0000256" key="1">
    <source>
        <dbReference type="ARBA" id="ARBA00004429"/>
    </source>
</evidence>
<evidence type="ECO:0000256" key="7">
    <source>
        <dbReference type="ARBA" id="ARBA00023136"/>
    </source>
</evidence>
<dbReference type="EMBL" id="CP000529">
    <property type="protein sequence ID" value="ABM37895.1"/>
    <property type="molecule type" value="Genomic_DNA"/>
</dbReference>
<dbReference type="Proteomes" id="UP000000644">
    <property type="component" value="Chromosome"/>
</dbReference>
<evidence type="ECO:0000256" key="3">
    <source>
        <dbReference type="ARBA" id="ARBA00022475"/>
    </source>
</evidence>
<dbReference type="PANTHER" id="PTHR32063:SF21">
    <property type="entry name" value="MULTIDRUG RESISTANCE PROTEIN MDTB"/>
    <property type="match status" value="1"/>
</dbReference>
<dbReference type="Pfam" id="PF00873">
    <property type="entry name" value="ACR_tran"/>
    <property type="match status" value="2"/>
</dbReference>
<dbReference type="OrthoDB" id="9042683at2"/>
<dbReference type="FunFam" id="3.30.70.1430:FF:000001">
    <property type="entry name" value="Efflux pump membrane transporter"/>
    <property type="match status" value="1"/>
</dbReference>
<dbReference type="InterPro" id="IPR001036">
    <property type="entry name" value="Acrflvin-R"/>
</dbReference>
<proteinExistence type="predicted"/>
<dbReference type="FunFam" id="1.20.1640.10:FF:000001">
    <property type="entry name" value="Efflux pump membrane transporter"/>
    <property type="match status" value="1"/>
</dbReference>